<protein>
    <submittedName>
        <fullName evidence="3">Uncharacterized protein</fullName>
    </submittedName>
</protein>
<dbReference type="AlphaFoldDB" id="A0ABD3P6C1"/>
<evidence type="ECO:0000313" key="4">
    <source>
        <dbReference type="Proteomes" id="UP001516023"/>
    </source>
</evidence>
<feature type="compositionally biased region" description="Low complexity" evidence="2">
    <location>
        <begin position="21"/>
        <end position="30"/>
    </location>
</feature>
<evidence type="ECO:0000313" key="3">
    <source>
        <dbReference type="EMBL" id="KAL3782973.1"/>
    </source>
</evidence>
<proteinExistence type="predicted"/>
<feature type="coiled-coil region" evidence="1">
    <location>
        <begin position="334"/>
        <end position="395"/>
    </location>
</feature>
<dbReference type="Proteomes" id="UP001516023">
    <property type="component" value="Unassembled WGS sequence"/>
</dbReference>
<keyword evidence="4" id="KW-1185">Reference proteome</keyword>
<feature type="compositionally biased region" description="Basic and acidic residues" evidence="2">
    <location>
        <begin position="407"/>
        <end position="422"/>
    </location>
</feature>
<evidence type="ECO:0000256" key="2">
    <source>
        <dbReference type="SAM" id="MobiDB-lite"/>
    </source>
</evidence>
<sequence length="733" mass="85798">MTSNDEKKVDESFDEFIAEATSSSTSSRSSLPNDQGNRFSNRLESLLKFIDEKENNDVDFVETSAYKRYNNGYDSCGVHRGLVDNSNSTGQPSHQSTTEGIVGQNEKAFKNNSGANDSAFLGQSANKSKRYVWDEWEERDLVRDMSLNDGVPAGKTKHEMAAGDNKTESVSRARQQLISLKAMGEEIHARAASLKSSLEEKNIEIERLHCLRIQNEADHVKAMKSLKRQWKERKIEMKTKHDEASLNMTKDGERVQYELTALCQKLEKKEQHLRADIAKSLRSEDEVCDQLKAEGELDIQQCQHSWQQGEEIDFRKREQKLSSKLKRDAARAVEPKLRQLMENNKEELDRLQREATREIDCYRLELLRKINEEFKMEADKIREAERRRMEKLESEWMLKVQEMRRNHGTEMDKERREHEQRAKLNKQQYNADRQRCIDRHEVDRENLRRAREIEVEQLNLNHEREMSSMESEYKEEIKNRQNECQIGFKKWIAIREKELCDEERNEVKQEEAKMNQKMQSDIELVAKKLNEETREKRKRMTLEMKEKCKSVKDAQRKELDSAEADLDKAEAESSALTIQETEHSSVLSNMQGKIKMIKTAIQEKEDEVLLQENALCSFATECEEIILDRKKQGKRDISLARSDLLLLEKSLDDLIATHPHCVDERNRELNALKTKHAEEIQIAQGKVAAMLDKKKIMIEYDSRRLESLQRDVKEIERQIDEARSTKILKDCQW</sequence>
<organism evidence="3 4">
    <name type="scientific">Cyclotella cryptica</name>
    <dbReference type="NCBI Taxonomy" id="29204"/>
    <lineage>
        <taxon>Eukaryota</taxon>
        <taxon>Sar</taxon>
        <taxon>Stramenopiles</taxon>
        <taxon>Ochrophyta</taxon>
        <taxon>Bacillariophyta</taxon>
        <taxon>Coscinodiscophyceae</taxon>
        <taxon>Thalassiosirophycidae</taxon>
        <taxon>Stephanodiscales</taxon>
        <taxon>Stephanodiscaceae</taxon>
        <taxon>Cyclotella</taxon>
    </lineage>
</organism>
<comment type="caution">
    <text evidence="3">The sequence shown here is derived from an EMBL/GenBank/DDBJ whole genome shotgun (WGS) entry which is preliminary data.</text>
</comment>
<feature type="compositionally biased region" description="Basic and acidic residues" evidence="2">
    <location>
        <begin position="1"/>
        <end position="11"/>
    </location>
</feature>
<name>A0ABD3P6C1_9STRA</name>
<feature type="compositionally biased region" description="Basic and acidic residues" evidence="2">
    <location>
        <begin position="156"/>
        <end position="169"/>
    </location>
</feature>
<gene>
    <name evidence="3" type="ORF">HJC23_003129</name>
</gene>
<feature type="region of interest" description="Disordered" evidence="2">
    <location>
        <begin position="147"/>
        <end position="169"/>
    </location>
</feature>
<feature type="region of interest" description="Disordered" evidence="2">
    <location>
        <begin position="1"/>
        <end position="38"/>
    </location>
</feature>
<feature type="coiled-coil region" evidence="1">
    <location>
        <begin position="698"/>
        <end position="725"/>
    </location>
</feature>
<dbReference type="EMBL" id="JABMIG020000271">
    <property type="protein sequence ID" value="KAL3782973.1"/>
    <property type="molecule type" value="Genomic_DNA"/>
</dbReference>
<reference evidence="3 4" key="1">
    <citation type="journal article" date="2020" name="G3 (Bethesda)">
        <title>Improved Reference Genome for Cyclotella cryptica CCMP332, a Model for Cell Wall Morphogenesis, Salinity Adaptation, and Lipid Production in Diatoms (Bacillariophyta).</title>
        <authorList>
            <person name="Roberts W.R."/>
            <person name="Downey K.M."/>
            <person name="Ruck E.C."/>
            <person name="Traller J.C."/>
            <person name="Alverson A.J."/>
        </authorList>
    </citation>
    <scope>NUCLEOTIDE SEQUENCE [LARGE SCALE GENOMIC DNA]</scope>
    <source>
        <strain evidence="3 4">CCMP332</strain>
    </source>
</reference>
<keyword evidence="1" id="KW-0175">Coiled coil</keyword>
<feature type="coiled-coil region" evidence="1">
    <location>
        <begin position="437"/>
        <end position="607"/>
    </location>
</feature>
<feature type="region of interest" description="Disordered" evidence="2">
    <location>
        <begin position="407"/>
        <end position="431"/>
    </location>
</feature>
<accession>A0ABD3P6C1</accession>
<evidence type="ECO:0000256" key="1">
    <source>
        <dbReference type="SAM" id="Coils"/>
    </source>
</evidence>